<dbReference type="InParanoid" id="A0A543AZX6"/>
<sequence>MPNLGALHRKLTVTVTSPDAQIRATRQNITDTVIRFRPNAFDTYRTADLEHQFSVTLNLLWQGWRDGCRQIITAAGGEPHRDDHQHWDANRRRYRQAVDALEIIGRSPGQRVRIHAVGMRDFTVRIKPGSLPEFTEATFTTELLGAIQSLTREHQDASLELKDQHFSLNLPQRHRQGT</sequence>
<evidence type="ECO:0000313" key="1">
    <source>
        <dbReference type="EMBL" id="TQL78119.1"/>
    </source>
</evidence>
<accession>A0A543AZX6</accession>
<dbReference type="RefSeq" id="WP_142042080.1">
    <property type="nucleotide sequence ID" value="NZ_JBHTGS010000001.1"/>
</dbReference>
<dbReference type="AlphaFoldDB" id="A0A543AZX6"/>
<protein>
    <submittedName>
        <fullName evidence="1">Uncharacterized protein</fullName>
    </submittedName>
</protein>
<gene>
    <name evidence="1" type="ORF">FB566_3696</name>
</gene>
<dbReference type="OrthoDB" id="3295447at2"/>
<evidence type="ECO:0000313" key="2">
    <source>
        <dbReference type="Proteomes" id="UP000317043"/>
    </source>
</evidence>
<comment type="caution">
    <text evidence="1">The sequence shown here is derived from an EMBL/GenBank/DDBJ whole genome shotgun (WGS) entry which is preliminary data.</text>
</comment>
<dbReference type="EMBL" id="VFOW01000001">
    <property type="protein sequence ID" value="TQL78119.1"/>
    <property type="molecule type" value="Genomic_DNA"/>
</dbReference>
<reference evidence="1 2" key="1">
    <citation type="submission" date="2019-06" db="EMBL/GenBank/DDBJ databases">
        <title>Sequencing the genomes of 1000 actinobacteria strains.</title>
        <authorList>
            <person name="Klenk H.-P."/>
        </authorList>
    </citation>
    <scope>NUCLEOTIDE SEQUENCE [LARGE SCALE GENOMIC DNA]</scope>
    <source>
        <strain evidence="1 2">DSM 45928</strain>
    </source>
</reference>
<dbReference type="Proteomes" id="UP000317043">
    <property type="component" value="Unassembled WGS sequence"/>
</dbReference>
<proteinExistence type="predicted"/>
<organism evidence="1 2">
    <name type="scientific">Stackebrandtia endophytica</name>
    <dbReference type="NCBI Taxonomy" id="1496996"/>
    <lineage>
        <taxon>Bacteria</taxon>
        <taxon>Bacillati</taxon>
        <taxon>Actinomycetota</taxon>
        <taxon>Actinomycetes</taxon>
        <taxon>Glycomycetales</taxon>
        <taxon>Glycomycetaceae</taxon>
        <taxon>Stackebrandtia</taxon>
    </lineage>
</organism>
<name>A0A543AZX6_9ACTN</name>
<keyword evidence="2" id="KW-1185">Reference proteome</keyword>